<feature type="region of interest" description="Disordered" evidence="1">
    <location>
        <begin position="372"/>
        <end position="530"/>
    </location>
</feature>
<feature type="compositionally biased region" description="Gly residues" evidence="1">
    <location>
        <begin position="372"/>
        <end position="390"/>
    </location>
</feature>
<evidence type="ECO:0000313" key="3">
    <source>
        <dbReference type="EMBL" id="SFC56050.1"/>
    </source>
</evidence>
<organism evidence="3 4">
    <name type="scientific">Streptomyces aidingensis</name>
    <dbReference type="NCBI Taxonomy" id="910347"/>
    <lineage>
        <taxon>Bacteria</taxon>
        <taxon>Bacillati</taxon>
        <taxon>Actinomycetota</taxon>
        <taxon>Actinomycetes</taxon>
        <taxon>Kitasatosporales</taxon>
        <taxon>Streptomycetaceae</taxon>
        <taxon>Streptomyces</taxon>
    </lineage>
</organism>
<proteinExistence type="predicted"/>
<dbReference type="Gene3D" id="1.50.10.20">
    <property type="match status" value="1"/>
</dbReference>
<dbReference type="RefSeq" id="WP_093838381.1">
    <property type="nucleotide sequence ID" value="NZ_FOLM01000004.1"/>
</dbReference>
<protein>
    <recommendedName>
        <fullName evidence="5">Prenyltransferase and squalene oxidase repeat-containing protein</fullName>
    </recommendedName>
</protein>
<evidence type="ECO:0000313" key="4">
    <source>
        <dbReference type="Proteomes" id="UP000199207"/>
    </source>
</evidence>
<dbReference type="SUPFAM" id="SSF48239">
    <property type="entry name" value="Terpenoid cyclases/Protein prenyltransferases"/>
    <property type="match status" value="1"/>
</dbReference>
<dbReference type="STRING" id="910347.SAMN05421773_10493"/>
<gene>
    <name evidence="3" type="ORF">SAMN05421773_10493</name>
</gene>
<feature type="signal peptide" evidence="2">
    <location>
        <begin position="1"/>
        <end position="33"/>
    </location>
</feature>
<evidence type="ECO:0000256" key="2">
    <source>
        <dbReference type="SAM" id="SignalP"/>
    </source>
</evidence>
<dbReference type="Proteomes" id="UP000199207">
    <property type="component" value="Unassembled WGS sequence"/>
</dbReference>
<dbReference type="InterPro" id="IPR008930">
    <property type="entry name" value="Terpenoid_cyclase/PrenylTrfase"/>
</dbReference>
<dbReference type="EMBL" id="FOLM01000004">
    <property type="protein sequence ID" value="SFC56050.1"/>
    <property type="molecule type" value="Genomic_DNA"/>
</dbReference>
<dbReference type="AlphaFoldDB" id="A0A1I1KEY5"/>
<feature type="compositionally biased region" description="Low complexity" evidence="1">
    <location>
        <begin position="391"/>
        <end position="505"/>
    </location>
</feature>
<reference evidence="3 4" key="1">
    <citation type="submission" date="2016-10" db="EMBL/GenBank/DDBJ databases">
        <authorList>
            <person name="de Groot N.N."/>
        </authorList>
    </citation>
    <scope>NUCLEOTIDE SEQUENCE [LARGE SCALE GENOMIC DNA]</scope>
    <source>
        <strain evidence="3 4">CGMCC 4.5739</strain>
    </source>
</reference>
<name>A0A1I1KEY5_9ACTN</name>
<accession>A0A1I1KEY5</accession>
<keyword evidence="4" id="KW-1185">Reference proteome</keyword>
<feature type="chain" id="PRO_5011761440" description="Prenyltransferase and squalene oxidase repeat-containing protein" evidence="2">
    <location>
        <begin position="34"/>
        <end position="530"/>
    </location>
</feature>
<feature type="compositionally biased region" description="Gly residues" evidence="1">
    <location>
        <begin position="506"/>
        <end position="530"/>
    </location>
</feature>
<keyword evidence="2" id="KW-0732">Signal</keyword>
<evidence type="ECO:0000256" key="1">
    <source>
        <dbReference type="SAM" id="MobiDB-lite"/>
    </source>
</evidence>
<evidence type="ECO:0008006" key="5">
    <source>
        <dbReference type="Google" id="ProtNLM"/>
    </source>
</evidence>
<dbReference type="OrthoDB" id="4842970at2"/>
<sequence>MRVATIRRAATLLLPGALLAAAVTALPTGSAQAQDGTYYWLRSPAGAAATWTIGQLTDGTHADADPGLTADVVLGLAATGTGGEAAERATDWLAENADDYLHPFRPGKVRVTAAAKLALVASVQGRDPADFGGHDLITMLHSRLGPDGRFRDGAGRSVRHSRFDTSDRISQSLAVLALARTGDVPEHAVDRLAAGACPDGGYPLALSRWPGAGCLPETDATALTVQALIAAGRTAEAEPAVEWLLGQGQDRFGDYGPATQYGRTANSPVNAVSTARAAQAMVAADRSFQEQYEPRMGTELFQHRCDAPDKSLRGAVPFDRSSYPAEPSLSATALAMPALAGTWLFEIDGTAAAPEPHEIYCYSDWATTGTPSVGGDGGIDGGGIDGGSSGSSGSAVSSEGSYSVSTSTTSEGTTSEGSYSVSTTSEGSTSEGSYSVSTSTTSEGTTSEGTDSVSTTIEGGYSVSTSTSTEGSSTSEGGYSVSTTSEGSWSVTTTSEGSHTASTATGGSGSVSAGGGTSGGGGDLGGVSGG</sequence>